<feature type="non-terminal residue" evidence="1">
    <location>
        <position position="60"/>
    </location>
</feature>
<dbReference type="EMBL" id="CAJVPQ010017275">
    <property type="protein sequence ID" value="CAG8748010.1"/>
    <property type="molecule type" value="Genomic_DNA"/>
</dbReference>
<comment type="caution">
    <text evidence="1">The sequence shown here is derived from an EMBL/GenBank/DDBJ whole genome shotgun (WGS) entry which is preliminary data.</text>
</comment>
<organism evidence="1 2">
    <name type="scientific">Funneliformis caledonium</name>
    <dbReference type="NCBI Taxonomy" id="1117310"/>
    <lineage>
        <taxon>Eukaryota</taxon>
        <taxon>Fungi</taxon>
        <taxon>Fungi incertae sedis</taxon>
        <taxon>Mucoromycota</taxon>
        <taxon>Glomeromycotina</taxon>
        <taxon>Glomeromycetes</taxon>
        <taxon>Glomerales</taxon>
        <taxon>Glomeraceae</taxon>
        <taxon>Funneliformis</taxon>
    </lineage>
</organism>
<name>A0A9N9NL52_9GLOM</name>
<dbReference type="Proteomes" id="UP000789570">
    <property type="component" value="Unassembled WGS sequence"/>
</dbReference>
<reference evidence="1" key="1">
    <citation type="submission" date="2021-06" db="EMBL/GenBank/DDBJ databases">
        <authorList>
            <person name="Kallberg Y."/>
            <person name="Tangrot J."/>
            <person name="Rosling A."/>
        </authorList>
    </citation>
    <scope>NUCLEOTIDE SEQUENCE</scope>
    <source>
        <strain evidence="1">UK204</strain>
    </source>
</reference>
<dbReference type="AlphaFoldDB" id="A0A9N9NL52"/>
<keyword evidence="2" id="KW-1185">Reference proteome</keyword>
<proteinExistence type="predicted"/>
<accession>A0A9N9NL52</accession>
<evidence type="ECO:0000313" key="1">
    <source>
        <dbReference type="EMBL" id="CAG8748010.1"/>
    </source>
</evidence>
<gene>
    <name evidence="1" type="ORF">FCALED_LOCUS16104</name>
</gene>
<evidence type="ECO:0000313" key="2">
    <source>
        <dbReference type="Proteomes" id="UP000789570"/>
    </source>
</evidence>
<protein>
    <submittedName>
        <fullName evidence="1">8821_t:CDS:1</fullName>
    </submittedName>
</protein>
<sequence length="60" mass="7085">RRKAEERKSAAEYKKKITDFFKVVSIKELLKADSTFENENLSIINKPNQVSEDESDQKFY</sequence>
<feature type="non-terminal residue" evidence="1">
    <location>
        <position position="1"/>
    </location>
</feature>